<feature type="domain" description="Major facilitator superfamily (MFS) profile" evidence="7">
    <location>
        <begin position="67"/>
        <end position="563"/>
    </location>
</feature>
<evidence type="ECO:0000256" key="3">
    <source>
        <dbReference type="ARBA" id="ARBA00022989"/>
    </source>
</evidence>
<accession>A0A2B7XWX6</accession>
<feature type="compositionally biased region" description="Basic and acidic residues" evidence="5">
    <location>
        <begin position="288"/>
        <end position="298"/>
    </location>
</feature>
<dbReference type="Gene3D" id="1.20.1250.20">
    <property type="entry name" value="MFS general substrate transporter like domains"/>
    <property type="match status" value="2"/>
</dbReference>
<feature type="transmembrane region" description="Helical" evidence="6">
    <location>
        <begin position="388"/>
        <end position="410"/>
    </location>
</feature>
<dbReference type="STRING" id="1447875.A0A2B7XWX6"/>
<organism evidence="8 9">
    <name type="scientific">Helicocarpus griseus UAMH5409</name>
    <dbReference type="NCBI Taxonomy" id="1447875"/>
    <lineage>
        <taxon>Eukaryota</taxon>
        <taxon>Fungi</taxon>
        <taxon>Dikarya</taxon>
        <taxon>Ascomycota</taxon>
        <taxon>Pezizomycotina</taxon>
        <taxon>Eurotiomycetes</taxon>
        <taxon>Eurotiomycetidae</taxon>
        <taxon>Onygenales</taxon>
        <taxon>Ajellomycetaceae</taxon>
        <taxon>Helicocarpus</taxon>
    </lineage>
</organism>
<feature type="region of interest" description="Disordered" evidence="5">
    <location>
        <begin position="257"/>
        <end position="318"/>
    </location>
</feature>
<sequence length="563" mass="62973">MANDIEALKSIENELGIKIYPGTEVMTDVGRHHFVKSSGKSDRVLVPQPSNDPHDPLNWNRFWKANTMFLTTAMTFAQCFGPMAFAPMFPQLIEEFDTDLHGVVKFTGVCILILGFSNFFWVPVQTCFGRRPVLIFSTAICMVASLWRGLATSYGGFMGASILNGFGAGPAETAQPQIIADVMFLHERGAYQTLYFTVYFASLVIGPVLAGTMAYNTHWRDFWWLNVAMLGFILVLLIFLFPETRWARDHPRDIAAGDTVLDKENTTMTAGPTSSTSDSQPDSPADGTQEKPFTEHIEPATSQEHTNKDQFLGKGKPSKQQFRPYRMVEHPLKVLLIDFWIPWKLHVFPIVHLAAFIVSWAASVLLVVNLTQSQCFAAPPYNFNSQTVGLLNFAVLVGAFIGLATNGKLSDWISMRATRKNRGIREPEMRLSAMIPYVIIMIIGNLVVAFGYEYKWNWKVIVFIGYTAVGIQVAALPAIASTYAVDSYKPVAGSLFVTITINKNLWGYGLAEFITPWTERDGFLPAILLNMALTTFFCACGILFYYKGKCFRRITANSDVHRM</sequence>
<feature type="transmembrane region" description="Helical" evidence="6">
    <location>
        <begin position="133"/>
        <end position="151"/>
    </location>
</feature>
<evidence type="ECO:0000256" key="2">
    <source>
        <dbReference type="ARBA" id="ARBA00022692"/>
    </source>
</evidence>
<name>A0A2B7XWX6_9EURO</name>
<dbReference type="PANTHER" id="PTHR23502:SF149">
    <property type="entry name" value="TRANSPORTER, PUTATIVE-RELATED"/>
    <property type="match status" value="1"/>
</dbReference>
<evidence type="ECO:0000256" key="4">
    <source>
        <dbReference type="ARBA" id="ARBA00023136"/>
    </source>
</evidence>
<dbReference type="AlphaFoldDB" id="A0A2B7XWX6"/>
<dbReference type="Proteomes" id="UP000223968">
    <property type="component" value="Unassembled WGS sequence"/>
</dbReference>
<feature type="transmembrane region" description="Helical" evidence="6">
    <location>
        <begin position="347"/>
        <end position="368"/>
    </location>
</feature>
<feature type="transmembrane region" description="Helical" evidence="6">
    <location>
        <begin position="458"/>
        <end position="479"/>
    </location>
</feature>
<feature type="transmembrane region" description="Helical" evidence="6">
    <location>
        <begin position="523"/>
        <end position="546"/>
    </location>
</feature>
<keyword evidence="9" id="KW-1185">Reference proteome</keyword>
<dbReference type="SUPFAM" id="SSF103473">
    <property type="entry name" value="MFS general substrate transporter"/>
    <property type="match status" value="1"/>
</dbReference>
<evidence type="ECO:0000259" key="7">
    <source>
        <dbReference type="PROSITE" id="PS50850"/>
    </source>
</evidence>
<keyword evidence="4 6" id="KW-0472">Membrane</keyword>
<feature type="compositionally biased region" description="Low complexity" evidence="5">
    <location>
        <begin position="272"/>
        <end position="284"/>
    </location>
</feature>
<dbReference type="PROSITE" id="PS50850">
    <property type="entry name" value="MFS"/>
    <property type="match status" value="1"/>
</dbReference>
<dbReference type="InterPro" id="IPR011701">
    <property type="entry name" value="MFS"/>
</dbReference>
<reference evidence="8 9" key="1">
    <citation type="submission" date="2017-10" db="EMBL/GenBank/DDBJ databases">
        <title>Comparative genomics in systemic dimorphic fungi from Ajellomycetaceae.</title>
        <authorList>
            <person name="Munoz J.F."/>
            <person name="Mcewen J.G."/>
            <person name="Clay O.K."/>
            <person name="Cuomo C.A."/>
        </authorList>
    </citation>
    <scope>NUCLEOTIDE SEQUENCE [LARGE SCALE GENOMIC DNA]</scope>
    <source>
        <strain evidence="8 9">UAMH5409</strain>
    </source>
</reference>
<feature type="transmembrane region" description="Helical" evidence="6">
    <location>
        <begin position="193"/>
        <end position="216"/>
    </location>
</feature>
<dbReference type="Pfam" id="PF07690">
    <property type="entry name" value="MFS_1"/>
    <property type="match status" value="1"/>
</dbReference>
<gene>
    <name evidence="8" type="ORF">AJ79_03641</name>
</gene>
<keyword evidence="3 6" id="KW-1133">Transmembrane helix</keyword>
<feature type="transmembrane region" description="Helical" evidence="6">
    <location>
        <begin position="431"/>
        <end position="452"/>
    </location>
</feature>
<dbReference type="GO" id="GO:0022857">
    <property type="term" value="F:transmembrane transporter activity"/>
    <property type="evidence" value="ECO:0007669"/>
    <property type="project" value="InterPro"/>
</dbReference>
<evidence type="ECO:0000256" key="1">
    <source>
        <dbReference type="ARBA" id="ARBA00004141"/>
    </source>
</evidence>
<proteinExistence type="predicted"/>
<dbReference type="GO" id="GO:0005886">
    <property type="term" value="C:plasma membrane"/>
    <property type="evidence" value="ECO:0007669"/>
    <property type="project" value="TreeGrafter"/>
</dbReference>
<feature type="transmembrane region" description="Helical" evidence="6">
    <location>
        <begin position="102"/>
        <end position="121"/>
    </location>
</feature>
<protein>
    <recommendedName>
        <fullName evidence="7">Major facilitator superfamily (MFS) profile domain-containing protein</fullName>
    </recommendedName>
</protein>
<dbReference type="EMBL" id="PDNB01000045">
    <property type="protein sequence ID" value="PGH13510.1"/>
    <property type="molecule type" value="Genomic_DNA"/>
</dbReference>
<dbReference type="PANTHER" id="PTHR23502">
    <property type="entry name" value="MAJOR FACILITATOR SUPERFAMILY"/>
    <property type="match status" value="1"/>
</dbReference>
<dbReference type="OrthoDB" id="2585655at2759"/>
<evidence type="ECO:0000313" key="9">
    <source>
        <dbReference type="Proteomes" id="UP000223968"/>
    </source>
</evidence>
<dbReference type="InterPro" id="IPR020846">
    <property type="entry name" value="MFS_dom"/>
</dbReference>
<comment type="subcellular location">
    <subcellularLocation>
        <location evidence="1">Membrane</location>
        <topology evidence="1">Multi-pass membrane protein</topology>
    </subcellularLocation>
</comment>
<evidence type="ECO:0000313" key="8">
    <source>
        <dbReference type="EMBL" id="PGH13510.1"/>
    </source>
</evidence>
<evidence type="ECO:0000256" key="5">
    <source>
        <dbReference type="SAM" id="MobiDB-lite"/>
    </source>
</evidence>
<evidence type="ECO:0000256" key="6">
    <source>
        <dbReference type="SAM" id="Phobius"/>
    </source>
</evidence>
<feature type="transmembrane region" description="Helical" evidence="6">
    <location>
        <begin position="222"/>
        <end position="242"/>
    </location>
</feature>
<comment type="caution">
    <text evidence="8">The sequence shown here is derived from an EMBL/GenBank/DDBJ whole genome shotgun (WGS) entry which is preliminary data.</text>
</comment>
<keyword evidence="2 6" id="KW-0812">Transmembrane</keyword>
<dbReference type="InterPro" id="IPR036259">
    <property type="entry name" value="MFS_trans_sf"/>
</dbReference>
<feature type="transmembrane region" description="Helical" evidence="6">
    <location>
        <begin position="68"/>
        <end position="90"/>
    </location>
</feature>